<proteinExistence type="predicted"/>
<dbReference type="Proteomes" id="UP001150924">
    <property type="component" value="Unassembled WGS sequence"/>
</dbReference>
<organism evidence="1 2">
    <name type="scientific">Nannocystis pusilla</name>
    <dbReference type="NCBI Taxonomy" id="889268"/>
    <lineage>
        <taxon>Bacteria</taxon>
        <taxon>Pseudomonadati</taxon>
        <taxon>Myxococcota</taxon>
        <taxon>Polyangia</taxon>
        <taxon>Nannocystales</taxon>
        <taxon>Nannocystaceae</taxon>
        <taxon>Nannocystis</taxon>
    </lineage>
</organism>
<dbReference type="Pfam" id="PF14559">
    <property type="entry name" value="TPR_19"/>
    <property type="match status" value="1"/>
</dbReference>
<evidence type="ECO:0000313" key="1">
    <source>
        <dbReference type="EMBL" id="MCY1008711.1"/>
    </source>
</evidence>
<dbReference type="EMBL" id="JAPNKE010000002">
    <property type="protein sequence ID" value="MCY1008711.1"/>
    <property type="molecule type" value="Genomic_DNA"/>
</dbReference>
<dbReference type="AlphaFoldDB" id="A0A9X3IYP5"/>
<dbReference type="PANTHER" id="PTHR12558:SF13">
    <property type="entry name" value="CELL DIVISION CYCLE PROTEIN 27 HOMOLOG"/>
    <property type="match status" value="1"/>
</dbReference>
<keyword evidence="2" id="KW-1185">Reference proteome</keyword>
<gene>
    <name evidence="1" type="ORF">OV079_24755</name>
</gene>
<evidence type="ECO:0000313" key="2">
    <source>
        <dbReference type="Proteomes" id="UP001150924"/>
    </source>
</evidence>
<comment type="caution">
    <text evidence="1">The sequence shown here is derived from an EMBL/GenBank/DDBJ whole genome shotgun (WGS) entry which is preliminary data.</text>
</comment>
<dbReference type="InterPro" id="IPR019734">
    <property type="entry name" value="TPR_rpt"/>
</dbReference>
<dbReference type="InterPro" id="IPR011990">
    <property type="entry name" value="TPR-like_helical_dom_sf"/>
</dbReference>
<dbReference type="Gene3D" id="1.25.40.10">
    <property type="entry name" value="Tetratricopeptide repeat domain"/>
    <property type="match status" value="1"/>
</dbReference>
<name>A0A9X3IYP5_9BACT</name>
<protein>
    <submittedName>
        <fullName evidence="1">Tetratricopeptide repeat protein</fullName>
    </submittedName>
</protein>
<dbReference type="SMART" id="SM00028">
    <property type="entry name" value="TPR"/>
    <property type="match status" value="3"/>
</dbReference>
<dbReference type="SUPFAM" id="SSF48452">
    <property type="entry name" value="TPR-like"/>
    <property type="match status" value="1"/>
</dbReference>
<reference evidence="1" key="1">
    <citation type="submission" date="2022-11" db="EMBL/GenBank/DDBJ databases">
        <title>Minimal conservation of predation-associated metabolite biosynthetic gene clusters underscores biosynthetic potential of Myxococcota including descriptions for ten novel species: Archangium lansinium sp. nov., Myxococcus landrumus sp. nov., Nannocystis bai.</title>
        <authorList>
            <person name="Ahearne A."/>
            <person name="Stevens C."/>
            <person name="Phillips K."/>
        </authorList>
    </citation>
    <scope>NUCLEOTIDE SEQUENCE</scope>
    <source>
        <strain evidence="1">Na p29</strain>
    </source>
</reference>
<dbReference type="PANTHER" id="PTHR12558">
    <property type="entry name" value="CELL DIVISION CYCLE 16,23,27"/>
    <property type="match status" value="1"/>
</dbReference>
<sequence length="257" mass="28551">MQLVDACEKVERPHDAQAGLEAAHKAQPKNEAVRARLKQIFEETENYPALARLLISEADVITDEGTRFVTLRQAGELLLDEDPEAAVAALKRALKLRPADQAVNLLLVEAFAAAGEFDEANAILDAAIEAMKGRRSPDLCAMQYRKAMIAGAQENYEQELHWLKEAHNTDRNNGDVAVALATLAEQLEDYDLAIRVLRSIALMEAAPMSRAVAYLRQGYIAERRGDRQKAVLWGRKALMEDPNCTEATEFLRQIGEL</sequence>
<accession>A0A9X3IYP5</accession>